<evidence type="ECO:0000313" key="3">
    <source>
        <dbReference type="Proteomes" id="UP000186922"/>
    </source>
</evidence>
<dbReference type="InterPro" id="IPR046345">
    <property type="entry name" value="TraB_PrgY-like"/>
</dbReference>
<evidence type="ECO:0008006" key="4">
    <source>
        <dbReference type="Google" id="ProtNLM"/>
    </source>
</evidence>
<proteinExistence type="predicted"/>
<dbReference type="Pfam" id="PF01963">
    <property type="entry name" value="TraB_PrgY_gumN"/>
    <property type="match status" value="1"/>
</dbReference>
<protein>
    <recommendedName>
        <fullName evidence="4">TraB domain-containing protein</fullName>
    </recommendedName>
</protein>
<name>A0A1D1VBW5_RAMVA</name>
<organism evidence="2 3">
    <name type="scientific">Ramazzottius varieornatus</name>
    <name type="common">Water bear</name>
    <name type="synonym">Tardigrade</name>
    <dbReference type="NCBI Taxonomy" id="947166"/>
    <lineage>
        <taxon>Eukaryota</taxon>
        <taxon>Metazoa</taxon>
        <taxon>Ecdysozoa</taxon>
        <taxon>Tardigrada</taxon>
        <taxon>Eutardigrada</taxon>
        <taxon>Parachela</taxon>
        <taxon>Hypsibioidea</taxon>
        <taxon>Ramazzottiidae</taxon>
        <taxon>Ramazzottius</taxon>
    </lineage>
</organism>
<accession>A0A1D1VBW5</accession>
<comment type="caution">
    <text evidence="2">The sequence shown here is derived from an EMBL/GenBank/DDBJ whole genome shotgun (WGS) entry which is preliminary data.</text>
</comment>
<keyword evidence="3" id="KW-1185">Reference proteome</keyword>
<dbReference type="Proteomes" id="UP000186922">
    <property type="component" value="Unassembled WGS sequence"/>
</dbReference>
<feature type="region of interest" description="Disordered" evidence="1">
    <location>
        <begin position="1"/>
        <end position="51"/>
    </location>
</feature>
<evidence type="ECO:0000313" key="2">
    <source>
        <dbReference type="EMBL" id="GAU97227.1"/>
    </source>
</evidence>
<dbReference type="InterPro" id="IPR002816">
    <property type="entry name" value="TraB/PrgY/GumN_fam"/>
</dbReference>
<dbReference type="STRING" id="947166.A0A1D1VBW5"/>
<reference evidence="2 3" key="1">
    <citation type="journal article" date="2016" name="Nat. Commun.">
        <title>Extremotolerant tardigrade genome and improved radiotolerance of human cultured cells by tardigrade-unique protein.</title>
        <authorList>
            <person name="Hashimoto T."/>
            <person name="Horikawa D.D."/>
            <person name="Saito Y."/>
            <person name="Kuwahara H."/>
            <person name="Kozuka-Hata H."/>
            <person name="Shin-I T."/>
            <person name="Minakuchi Y."/>
            <person name="Ohishi K."/>
            <person name="Motoyama A."/>
            <person name="Aizu T."/>
            <person name="Enomoto A."/>
            <person name="Kondo K."/>
            <person name="Tanaka S."/>
            <person name="Hara Y."/>
            <person name="Koshikawa S."/>
            <person name="Sagara H."/>
            <person name="Miura T."/>
            <person name="Yokobori S."/>
            <person name="Miyagawa K."/>
            <person name="Suzuki Y."/>
            <person name="Kubo T."/>
            <person name="Oyama M."/>
            <person name="Kohara Y."/>
            <person name="Fujiyama A."/>
            <person name="Arakawa K."/>
            <person name="Katayama T."/>
            <person name="Toyoda A."/>
            <person name="Kunieda T."/>
        </authorList>
    </citation>
    <scope>NUCLEOTIDE SEQUENCE [LARGE SCALE GENOMIC DNA]</scope>
    <source>
        <strain evidence="2 3">YOKOZUNA-1</strain>
    </source>
</reference>
<dbReference type="EMBL" id="BDGG01000004">
    <property type="protein sequence ID" value="GAU97227.1"/>
    <property type="molecule type" value="Genomic_DNA"/>
</dbReference>
<dbReference type="PANTHER" id="PTHR21530">
    <property type="entry name" value="PHEROMONE SHUTDOWN PROTEIN"/>
    <property type="match status" value="1"/>
</dbReference>
<dbReference type="AlphaFoldDB" id="A0A1D1VBW5"/>
<dbReference type="CDD" id="cd14726">
    <property type="entry name" value="TraB_PrgY-like"/>
    <property type="match status" value="1"/>
</dbReference>
<dbReference type="OrthoDB" id="48306at2759"/>
<evidence type="ECO:0000256" key="1">
    <source>
        <dbReference type="SAM" id="MobiDB-lite"/>
    </source>
</evidence>
<feature type="compositionally biased region" description="Acidic residues" evidence="1">
    <location>
        <begin position="37"/>
        <end position="46"/>
    </location>
</feature>
<sequence>MDTEEEHHKLVQIAEMGAVNEERGAGDGSDVGGSDYSDQDSSDDGPQEGGIPILQLNSGIHAPKVRPFNPELPDTVTLLSHPESNGQVYIVGTAHFGNKSQEDVASTIRQLRPDFVVLELCPERKGILTVDESAVQVDPSWEDLNQIIKRIGVSQGILQFFLLKLSAHCTSKLGMTPGGEMRCAYRESSMQQDCMILLGDRPLSITLKRAFGSLSLWQKAQFLWVVMREMKTDISQEDVEKCKSSDVLEELIEKLSQEFPTLHRVLVSERDLFLAHVLKSSASKHLMTTAGPQPAVVVGVVGIGHVPGIKRAWNNANMSKEQLNMLLAIPQPTTSQKIFTGVVRISILGLVGFGCYKVGRFAFERVDLTPVQHGFDKAVDAIRSKLQK</sequence>
<gene>
    <name evidence="2" type="primary">RvY_08560-1</name>
    <name evidence="2" type="synonym">RvY_08560.1</name>
    <name evidence="2" type="ORF">RvY_08560</name>
</gene>
<dbReference type="PANTHER" id="PTHR21530:SF7">
    <property type="entry name" value="TRAB DOMAIN-CONTAINING PROTEIN"/>
    <property type="match status" value="1"/>
</dbReference>